<reference evidence="3 4" key="1">
    <citation type="submission" date="2020-03" db="EMBL/GenBank/DDBJ databases">
        <title>Draft Genome Sequence of Cudoniella acicularis.</title>
        <authorList>
            <person name="Buettner E."/>
            <person name="Kellner H."/>
        </authorList>
    </citation>
    <scope>NUCLEOTIDE SEQUENCE [LARGE SCALE GENOMIC DNA]</scope>
    <source>
        <strain evidence="3 4">DSM 108380</strain>
    </source>
</reference>
<evidence type="ECO:0000256" key="1">
    <source>
        <dbReference type="SAM" id="MobiDB-lite"/>
    </source>
</evidence>
<sequence length="284" mass="30855">MADPLSITASAVGIIVPALHGTRLLLEDLQQLKDAPKTVKRLVEDVHSVDTALKLLQRVEEREWGLLGAGIAEQSEATISSCTQACKLFRADLQKWTRHSEDGKLAWLDRANVGFFKKDQIKAMSEQLQSCKLAINLIVGVATLYSSVRNSHITDEIKNTISIKQDEVKGAITTADKQLIVLENKVEEMNLSDDDEEAATPAEGKAEASRQLKEELKALEASRKLLDELLSKAQEDAVAKAAVGNQSSSTTVSVGNITFGKDNKGYQAGYVAGGDFRGMRFGGQ</sequence>
<protein>
    <recommendedName>
        <fullName evidence="2">Azaphilone pigments biosynthesis cluster protein L N-terminal domain-containing protein</fullName>
    </recommendedName>
</protein>
<accession>A0A8H4W5B0</accession>
<gene>
    <name evidence="3" type="ORF">G7Y89_g6650</name>
</gene>
<dbReference type="Proteomes" id="UP000566819">
    <property type="component" value="Unassembled WGS sequence"/>
</dbReference>
<dbReference type="OrthoDB" id="432483at2759"/>
<dbReference type="AlphaFoldDB" id="A0A8H4W5B0"/>
<evidence type="ECO:0000259" key="2">
    <source>
        <dbReference type="Pfam" id="PF17111"/>
    </source>
</evidence>
<feature type="region of interest" description="Disordered" evidence="1">
    <location>
        <begin position="190"/>
        <end position="210"/>
    </location>
</feature>
<dbReference type="InterPro" id="IPR031348">
    <property type="entry name" value="PigL_N"/>
</dbReference>
<organism evidence="3 4">
    <name type="scientific">Cudoniella acicularis</name>
    <dbReference type="NCBI Taxonomy" id="354080"/>
    <lineage>
        <taxon>Eukaryota</taxon>
        <taxon>Fungi</taxon>
        <taxon>Dikarya</taxon>
        <taxon>Ascomycota</taxon>
        <taxon>Pezizomycotina</taxon>
        <taxon>Leotiomycetes</taxon>
        <taxon>Helotiales</taxon>
        <taxon>Tricladiaceae</taxon>
        <taxon>Cudoniella</taxon>
    </lineage>
</organism>
<comment type="caution">
    <text evidence="3">The sequence shown here is derived from an EMBL/GenBank/DDBJ whole genome shotgun (WGS) entry which is preliminary data.</text>
</comment>
<feature type="domain" description="Azaphilone pigments biosynthesis cluster protein L N-terminal" evidence="2">
    <location>
        <begin position="2"/>
        <end position="206"/>
    </location>
</feature>
<dbReference type="Pfam" id="PF17111">
    <property type="entry name" value="PigL_N"/>
    <property type="match status" value="1"/>
</dbReference>
<name>A0A8H4W5B0_9HELO</name>
<keyword evidence="4" id="KW-1185">Reference proteome</keyword>
<evidence type="ECO:0000313" key="4">
    <source>
        <dbReference type="Proteomes" id="UP000566819"/>
    </source>
</evidence>
<proteinExistence type="predicted"/>
<dbReference type="EMBL" id="JAAMPI010000439">
    <property type="protein sequence ID" value="KAF4631484.1"/>
    <property type="molecule type" value="Genomic_DNA"/>
</dbReference>
<evidence type="ECO:0000313" key="3">
    <source>
        <dbReference type="EMBL" id="KAF4631484.1"/>
    </source>
</evidence>